<reference evidence="2" key="1">
    <citation type="submission" date="2022-10" db="EMBL/GenBank/DDBJ databases">
        <title>Whole-Genome Sequencing of Brachybacterium huguangmaarense BRM-3, Isolated from Betula schmidtii.</title>
        <authorList>
            <person name="Haam D."/>
        </authorList>
    </citation>
    <scope>NUCLEOTIDE SEQUENCE</scope>
    <source>
        <strain evidence="2">BRM-3</strain>
    </source>
</reference>
<gene>
    <name evidence="2" type="ORF">BRM3_08235</name>
</gene>
<dbReference type="RefSeq" id="WP_263592851.1">
    <property type="nucleotide sequence ID" value="NZ_CP107020.1"/>
</dbReference>
<organism evidence="2 3">
    <name type="scientific">Brachybacterium huguangmaarense</name>
    <dbReference type="NCBI Taxonomy" id="1652028"/>
    <lineage>
        <taxon>Bacteria</taxon>
        <taxon>Bacillati</taxon>
        <taxon>Actinomycetota</taxon>
        <taxon>Actinomycetes</taxon>
        <taxon>Micrococcales</taxon>
        <taxon>Dermabacteraceae</taxon>
        <taxon>Brachybacterium</taxon>
    </lineage>
</organism>
<proteinExistence type="predicted"/>
<accession>A0ABY6FXI4</accession>
<evidence type="ECO:0000256" key="1">
    <source>
        <dbReference type="SAM" id="MobiDB-lite"/>
    </source>
</evidence>
<feature type="region of interest" description="Disordered" evidence="1">
    <location>
        <begin position="164"/>
        <end position="214"/>
    </location>
</feature>
<name>A0ABY6FXI4_9MICO</name>
<protein>
    <submittedName>
        <fullName evidence="2">Uncharacterized protein</fullName>
    </submittedName>
</protein>
<keyword evidence="3" id="KW-1185">Reference proteome</keyword>
<feature type="compositionally biased region" description="Acidic residues" evidence="1">
    <location>
        <begin position="177"/>
        <end position="188"/>
    </location>
</feature>
<dbReference type="Proteomes" id="UP001164305">
    <property type="component" value="Chromosome"/>
</dbReference>
<evidence type="ECO:0000313" key="2">
    <source>
        <dbReference type="EMBL" id="UYG15637.1"/>
    </source>
</evidence>
<sequence length="214" mass="24091">MTWTRLDDAWTDQPALADLTYADRWHYLTMIQFCSRTKRYDGVLKMSDARRCSDIDDPARAIQNLAAHELLTLLPDNMVKVGSIDEHIPPPSVRQEAERAKIRKRRSRAHKDGDHSMCLPENCDKVKVNTSTGEVTSHVTRDVTSDIGTGQDRTGQDYKIVPESDSERDTVTHDDAFDFEAEMYDEQSELPGSGEKSPDPQPWAALTYYGGAAS</sequence>
<evidence type="ECO:0000313" key="3">
    <source>
        <dbReference type="Proteomes" id="UP001164305"/>
    </source>
</evidence>
<dbReference type="EMBL" id="CP107020">
    <property type="protein sequence ID" value="UYG15637.1"/>
    <property type="molecule type" value="Genomic_DNA"/>
</dbReference>
<feature type="compositionally biased region" description="Basic and acidic residues" evidence="1">
    <location>
        <begin position="164"/>
        <end position="176"/>
    </location>
</feature>